<accession>A0A517TDM2</accession>
<protein>
    <submittedName>
        <fullName evidence="1">Uncharacterized protein</fullName>
    </submittedName>
</protein>
<reference evidence="1 2" key="1">
    <citation type="submission" date="2019-02" db="EMBL/GenBank/DDBJ databases">
        <title>Deep-cultivation of Planctomycetes and their phenomic and genomic characterization uncovers novel biology.</title>
        <authorList>
            <person name="Wiegand S."/>
            <person name="Jogler M."/>
            <person name="Boedeker C."/>
            <person name="Pinto D."/>
            <person name="Vollmers J."/>
            <person name="Rivas-Marin E."/>
            <person name="Kohn T."/>
            <person name="Peeters S.H."/>
            <person name="Heuer A."/>
            <person name="Rast P."/>
            <person name="Oberbeckmann S."/>
            <person name="Bunk B."/>
            <person name="Jeske O."/>
            <person name="Meyerdierks A."/>
            <person name="Storesund J.E."/>
            <person name="Kallscheuer N."/>
            <person name="Luecker S."/>
            <person name="Lage O.M."/>
            <person name="Pohl T."/>
            <person name="Merkel B.J."/>
            <person name="Hornburger P."/>
            <person name="Mueller R.-W."/>
            <person name="Bruemmer F."/>
            <person name="Labrenz M."/>
            <person name="Spormann A.M."/>
            <person name="Op den Camp H."/>
            <person name="Overmann J."/>
            <person name="Amann R."/>
            <person name="Jetten M.S.M."/>
            <person name="Mascher T."/>
            <person name="Medema M.H."/>
            <person name="Devos D.P."/>
            <person name="Kaster A.-K."/>
            <person name="Ovreas L."/>
            <person name="Rohde M."/>
            <person name="Galperin M.Y."/>
            <person name="Jogler C."/>
        </authorList>
    </citation>
    <scope>NUCLEOTIDE SEQUENCE [LARGE SCALE GENOMIC DNA]</scope>
    <source>
        <strain evidence="1 2">V22</strain>
    </source>
</reference>
<evidence type="ECO:0000313" key="2">
    <source>
        <dbReference type="Proteomes" id="UP000319976"/>
    </source>
</evidence>
<organism evidence="1 2">
    <name type="scientific">Calycomorphotria hydatis</name>
    <dbReference type="NCBI Taxonomy" id="2528027"/>
    <lineage>
        <taxon>Bacteria</taxon>
        <taxon>Pseudomonadati</taxon>
        <taxon>Planctomycetota</taxon>
        <taxon>Planctomycetia</taxon>
        <taxon>Planctomycetales</taxon>
        <taxon>Planctomycetaceae</taxon>
        <taxon>Calycomorphotria</taxon>
    </lineage>
</organism>
<name>A0A517TDM2_9PLAN</name>
<dbReference type="AlphaFoldDB" id="A0A517TDM2"/>
<keyword evidence="2" id="KW-1185">Reference proteome</keyword>
<gene>
    <name evidence="1" type="ORF">V22_37390</name>
</gene>
<evidence type="ECO:0000313" key="1">
    <source>
        <dbReference type="EMBL" id="QDT66471.1"/>
    </source>
</evidence>
<dbReference type="KEGG" id="chya:V22_37390"/>
<sequence length="40" mass="4557">MKKRAYRYRNPLTIDNKDCLTLKANQPKANLLQPAGVPDT</sequence>
<dbReference type="Proteomes" id="UP000319976">
    <property type="component" value="Chromosome"/>
</dbReference>
<proteinExistence type="predicted"/>
<dbReference type="EMBL" id="CP036316">
    <property type="protein sequence ID" value="QDT66471.1"/>
    <property type="molecule type" value="Genomic_DNA"/>
</dbReference>